<keyword evidence="2" id="KW-0862">Zinc</keyword>
<keyword evidence="2" id="KW-0479">Metal-binding</keyword>
<evidence type="ECO:0000313" key="2">
    <source>
        <dbReference type="EMBL" id="CUH59169.1"/>
    </source>
</evidence>
<dbReference type="Gene3D" id="2.60.260.40">
    <property type="entry name" value="q5lls5 like domains"/>
    <property type="match status" value="1"/>
</dbReference>
<dbReference type="InterPro" id="IPR019401">
    <property type="entry name" value="Znf_CHCC"/>
</dbReference>
<evidence type="ECO:0000313" key="3">
    <source>
        <dbReference type="Proteomes" id="UP000051298"/>
    </source>
</evidence>
<evidence type="ECO:0000259" key="1">
    <source>
        <dbReference type="Pfam" id="PF10276"/>
    </source>
</evidence>
<feature type="domain" description="Zinc finger CHCC-type" evidence="1">
    <location>
        <begin position="14"/>
        <end position="50"/>
    </location>
</feature>
<dbReference type="AlphaFoldDB" id="A0A0P1EVV3"/>
<sequence>MSIDAPETEIVTSSRVACDGGGGALGHPRVWLTVDSTKGYVECPYCDKKFMLSDDAEGAAAH</sequence>
<organism evidence="2 3">
    <name type="scientific">Thalassobacter stenotrophicus</name>
    <dbReference type="NCBI Taxonomy" id="266809"/>
    <lineage>
        <taxon>Bacteria</taxon>
        <taxon>Pseudomonadati</taxon>
        <taxon>Pseudomonadota</taxon>
        <taxon>Alphaproteobacteria</taxon>
        <taxon>Rhodobacterales</taxon>
        <taxon>Roseobacteraceae</taxon>
        <taxon>Thalassobacter</taxon>
    </lineage>
</organism>
<dbReference type="Pfam" id="PF10276">
    <property type="entry name" value="zf-CHCC"/>
    <property type="match status" value="1"/>
</dbReference>
<name>A0A0P1EVV3_9RHOB</name>
<gene>
    <name evidence="2" type="ORF">THS5294_00452</name>
</gene>
<keyword evidence="2" id="KW-0863">Zinc-finger</keyword>
<dbReference type="RefSeq" id="WP_038007786.1">
    <property type="nucleotide sequence ID" value="NZ_CYRX01000009.1"/>
</dbReference>
<dbReference type="STRING" id="266809.PM03_07385"/>
<protein>
    <submittedName>
        <fullName evidence="2">Zinc-finger domain protein</fullName>
    </submittedName>
</protein>
<reference evidence="2 3" key="1">
    <citation type="submission" date="2015-09" db="EMBL/GenBank/DDBJ databases">
        <authorList>
            <consortium name="Swine Surveillance"/>
        </authorList>
    </citation>
    <scope>NUCLEOTIDE SEQUENCE [LARGE SCALE GENOMIC DNA]</scope>
    <source>
        <strain evidence="2 3">CECT 5294</strain>
    </source>
</reference>
<dbReference type="EMBL" id="CYRX01000009">
    <property type="protein sequence ID" value="CUH59169.1"/>
    <property type="molecule type" value="Genomic_DNA"/>
</dbReference>
<accession>A0A0P1EVV3</accession>
<dbReference type="Proteomes" id="UP000051298">
    <property type="component" value="Unassembled WGS sequence"/>
</dbReference>
<proteinExistence type="predicted"/>
<dbReference type="eggNOG" id="COG4391">
    <property type="taxonomic scope" value="Bacteria"/>
</dbReference>
<dbReference type="GO" id="GO:0008270">
    <property type="term" value="F:zinc ion binding"/>
    <property type="evidence" value="ECO:0007669"/>
    <property type="project" value="UniProtKB-KW"/>
</dbReference>